<dbReference type="EMBL" id="BAAAFH010000007">
    <property type="protein sequence ID" value="GAA0875129.1"/>
    <property type="molecule type" value="Genomic_DNA"/>
</dbReference>
<proteinExistence type="predicted"/>
<evidence type="ECO:0000256" key="1">
    <source>
        <dbReference type="SAM" id="SignalP"/>
    </source>
</evidence>
<feature type="signal peptide" evidence="1">
    <location>
        <begin position="1"/>
        <end position="26"/>
    </location>
</feature>
<evidence type="ECO:0000313" key="3">
    <source>
        <dbReference type="Proteomes" id="UP001501126"/>
    </source>
</evidence>
<keyword evidence="1" id="KW-0732">Signal</keyword>
<accession>A0ABN1MPW5</accession>
<evidence type="ECO:0000313" key="2">
    <source>
        <dbReference type="EMBL" id="GAA0875129.1"/>
    </source>
</evidence>
<protein>
    <submittedName>
        <fullName evidence="2">Uncharacterized protein</fullName>
    </submittedName>
</protein>
<organism evidence="2 3">
    <name type="scientific">Wandonia haliotis</name>
    <dbReference type="NCBI Taxonomy" id="574963"/>
    <lineage>
        <taxon>Bacteria</taxon>
        <taxon>Pseudomonadati</taxon>
        <taxon>Bacteroidota</taxon>
        <taxon>Flavobacteriia</taxon>
        <taxon>Flavobacteriales</taxon>
        <taxon>Crocinitomicaceae</taxon>
        <taxon>Wandonia</taxon>
    </lineage>
</organism>
<gene>
    <name evidence="2" type="ORF">GCM10009118_15370</name>
</gene>
<reference evidence="2 3" key="1">
    <citation type="journal article" date="2019" name="Int. J. Syst. Evol. Microbiol.">
        <title>The Global Catalogue of Microorganisms (GCM) 10K type strain sequencing project: providing services to taxonomists for standard genome sequencing and annotation.</title>
        <authorList>
            <consortium name="The Broad Institute Genomics Platform"/>
            <consortium name="The Broad Institute Genome Sequencing Center for Infectious Disease"/>
            <person name="Wu L."/>
            <person name="Ma J."/>
        </authorList>
    </citation>
    <scope>NUCLEOTIDE SEQUENCE [LARGE SCALE GENOMIC DNA]</scope>
    <source>
        <strain evidence="2 3">JCM 16083</strain>
    </source>
</reference>
<feature type="chain" id="PRO_5045398350" evidence="1">
    <location>
        <begin position="27"/>
        <end position="178"/>
    </location>
</feature>
<name>A0ABN1MPW5_9FLAO</name>
<dbReference type="Proteomes" id="UP001501126">
    <property type="component" value="Unassembled WGS sequence"/>
</dbReference>
<dbReference type="RefSeq" id="WP_343786258.1">
    <property type="nucleotide sequence ID" value="NZ_BAAAFH010000007.1"/>
</dbReference>
<comment type="caution">
    <text evidence="2">The sequence shown here is derived from an EMBL/GenBank/DDBJ whole genome shotgun (WGS) entry which is preliminary data.</text>
</comment>
<keyword evidence="3" id="KW-1185">Reference proteome</keyword>
<sequence>MNLFAKYSFKQKKFALAVVFVLLAAAAYKRSFSVTLDLIGLNNELEEKKIEASTSVERLKTKQNELNLINRMVGKENVPNEQVQQRFLSFFEQESAGLSIEKIEEVYTYDHPDFTINTNAITLKGGFVQTTRFLYKLEKSFPYARLVSSTLRLTTNRILQKNELHTTILLQNFWRPVK</sequence>